<dbReference type="FunFam" id="1.20.1250.20:FF:000431">
    <property type="entry name" value="Predicted protein"/>
    <property type="match status" value="1"/>
</dbReference>
<keyword evidence="2" id="KW-1133">Transmembrane helix</keyword>
<evidence type="ECO:0000313" key="4">
    <source>
        <dbReference type="Proteomes" id="UP001142055"/>
    </source>
</evidence>
<dbReference type="SUPFAM" id="SSF103473">
    <property type="entry name" value="MFS general substrate transporter"/>
    <property type="match status" value="1"/>
</dbReference>
<reference evidence="3" key="1">
    <citation type="submission" date="2022-12" db="EMBL/GenBank/DDBJ databases">
        <title>Genome assemblies of Blomia tropicalis.</title>
        <authorList>
            <person name="Cui Y."/>
        </authorList>
    </citation>
    <scope>NUCLEOTIDE SEQUENCE</scope>
    <source>
        <tissue evidence="3">Adult mites</tissue>
    </source>
</reference>
<dbReference type="InterPro" id="IPR036259">
    <property type="entry name" value="MFS_trans_sf"/>
</dbReference>
<gene>
    <name evidence="3" type="ORF">RDWZM_005771</name>
</gene>
<feature type="transmembrane region" description="Helical" evidence="2">
    <location>
        <begin position="299"/>
        <end position="317"/>
    </location>
</feature>
<dbReference type="CDD" id="cd17491">
    <property type="entry name" value="MFS_MFSD12"/>
    <property type="match status" value="1"/>
</dbReference>
<dbReference type="PANTHER" id="PTHR11328:SF28">
    <property type="entry name" value="MAJOR FACILITATOR SUPERFAMILY DOMAIN-CONTAINING PROTEIN 12"/>
    <property type="match status" value="1"/>
</dbReference>
<feature type="transmembrane region" description="Helical" evidence="2">
    <location>
        <begin position="125"/>
        <end position="147"/>
    </location>
</feature>
<dbReference type="Gene3D" id="1.20.1250.20">
    <property type="entry name" value="MFS general substrate transporter like domains"/>
    <property type="match status" value="2"/>
</dbReference>
<feature type="transmembrane region" description="Helical" evidence="2">
    <location>
        <begin position="167"/>
        <end position="186"/>
    </location>
</feature>
<dbReference type="GO" id="GO:0008643">
    <property type="term" value="P:carbohydrate transport"/>
    <property type="evidence" value="ECO:0007669"/>
    <property type="project" value="InterPro"/>
</dbReference>
<dbReference type="InterPro" id="IPR039672">
    <property type="entry name" value="MFS_2"/>
</dbReference>
<feature type="transmembrane region" description="Helical" evidence="2">
    <location>
        <begin position="433"/>
        <end position="453"/>
    </location>
</feature>
<sequence>MENEANSRNAHVLSFTQRLAYSVGHVFNDLCAAFWFTYLLVFMHLVNDFKSSTAGTLMLVGQLADGIATPFIGLECDRNLDWWLCRYGKRKTWHLVGTLACLFSFPFIFHLCIMCDNAPETSQMVYYAAFIIIFQFGWAAVQISHLSLIADLTPISSERVELNAKRYAFTVISNIAAYVMILITLGQDDEGADSHISRNDALAFEEVAFIILGIGSVFSILFHIGVREKSSNQNRAICNESNQLDTLKSDTPMSWKCWLREAQFYKVALLYMGTRLTINLTQVYIPNYVQETLELPKKSVGYIPLVSYVSGFVSSFIMKYINVRLGKRITYLIGACLTLIACTWIYFSNYHGFKEWGIFGVAIVIGLASSTILITSLAITNDMIGQNTQSGAFVFGAMSFVDKVSNGVAVWLIEYVKPSRPCHDSFCVYYYQNVLTFVCGGSIVLSLIALGLLSRGKIGHLKRNGD</sequence>
<feature type="transmembrane region" description="Helical" evidence="2">
    <location>
        <begin position="207"/>
        <end position="226"/>
    </location>
</feature>
<evidence type="ECO:0000313" key="3">
    <source>
        <dbReference type="EMBL" id="KAJ6219959.1"/>
    </source>
</evidence>
<protein>
    <recommendedName>
        <fullName evidence="5">Major facilitator superfamily domain-containing protein 12</fullName>
    </recommendedName>
</protein>
<proteinExistence type="inferred from homology"/>
<feature type="transmembrane region" description="Helical" evidence="2">
    <location>
        <begin position="54"/>
        <end position="73"/>
    </location>
</feature>
<dbReference type="GO" id="GO:0015293">
    <property type="term" value="F:symporter activity"/>
    <property type="evidence" value="ECO:0007669"/>
    <property type="project" value="InterPro"/>
</dbReference>
<evidence type="ECO:0000256" key="2">
    <source>
        <dbReference type="SAM" id="Phobius"/>
    </source>
</evidence>
<dbReference type="Proteomes" id="UP001142055">
    <property type="component" value="Chromosome 2"/>
</dbReference>
<dbReference type="AlphaFoldDB" id="A0A9Q0M6V5"/>
<comment type="caution">
    <text evidence="3">The sequence shown here is derived from an EMBL/GenBank/DDBJ whole genome shotgun (WGS) entry which is preliminary data.</text>
</comment>
<dbReference type="Pfam" id="PF13347">
    <property type="entry name" value="MFS_2"/>
    <property type="match status" value="1"/>
</dbReference>
<dbReference type="PANTHER" id="PTHR11328">
    <property type="entry name" value="MAJOR FACILITATOR SUPERFAMILY DOMAIN-CONTAINING PROTEIN"/>
    <property type="match status" value="1"/>
</dbReference>
<feature type="transmembrane region" description="Helical" evidence="2">
    <location>
        <begin position="359"/>
        <end position="380"/>
    </location>
</feature>
<evidence type="ECO:0000256" key="1">
    <source>
        <dbReference type="ARBA" id="ARBA00008335"/>
    </source>
</evidence>
<keyword evidence="2" id="KW-0472">Membrane</keyword>
<keyword evidence="4" id="KW-1185">Reference proteome</keyword>
<dbReference type="OMA" id="GLYTAWM"/>
<dbReference type="EMBL" id="JAPWDV010000002">
    <property type="protein sequence ID" value="KAJ6219959.1"/>
    <property type="molecule type" value="Genomic_DNA"/>
</dbReference>
<feature type="transmembrane region" description="Helical" evidence="2">
    <location>
        <begin position="392"/>
        <end position="413"/>
    </location>
</feature>
<feature type="transmembrane region" description="Helical" evidence="2">
    <location>
        <begin position="329"/>
        <end position="347"/>
    </location>
</feature>
<dbReference type="GO" id="GO:0005886">
    <property type="term" value="C:plasma membrane"/>
    <property type="evidence" value="ECO:0007669"/>
    <property type="project" value="TreeGrafter"/>
</dbReference>
<name>A0A9Q0M6V5_BLOTA</name>
<feature type="transmembrane region" description="Helical" evidence="2">
    <location>
        <begin position="93"/>
        <end position="113"/>
    </location>
</feature>
<accession>A0A9Q0M6V5</accession>
<organism evidence="3 4">
    <name type="scientific">Blomia tropicalis</name>
    <name type="common">Mite</name>
    <dbReference type="NCBI Taxonomy" id="40697"/>
    <lineage>
        <taxon>Eukaryota</taxon>
        <taxon>Metazoa</taxon>
        <taxon>Ecdysozoa</taxon>
        <taxon>Arthropoda</taxon>
        <taxon>Chelicerata</taxon>
        <taxon>Arachnida</taxon>
        <taxon>Acari</taxon>
        <taxon>Acariformes</taxon>
        <taxon>Sarcoptiformes</taxon>
        <taxon>Astigmata</taxon>
        <taxon>Glycyphagoidea</taxon>
        <taxon>Echimyopodidae</taxon>
        <taxon>Blomia</taxon>
    </lineage>
</organism>
<evidence type="ECO:0008006" key="5">
    <source>
        <dbReference type="Google" id="ProtNLM"/>
    </source>
</evidence>
<keyword evidence="2" id="KW-0812">Transmembrane</keyword>
<comment type="similarity">
    <text evidence="1">Belongs to the major facilitator superfamily.</text>
</comment>
<feature type="transmembrane region" description="Helical" evidence="2">
    <location>
        <begin position="20"/>
        <end position="42"/>
    </location>
</feature>